<sequence>MSWWKQSVVYQIYPRSFKDTTGDGVGDLRGITEQLDYVAELGADVLWLCPVYASPNVDNGYDISDYRAIMPEFGTMDDFRALLDGAHARGLKLIMDLVVNHTSDQHAWFQQARSSRDNPYRDYYIWRPPAEGGGPPNNWGSHFGGSAWTLDEQTGQYYLHLFAPEQPDLNWSHPPVREAVFDMMRFWLDLGVDGFRMDTINMLSKNPDFPDVTGAHTPYPIAEEHFLNGPDLQQYLQEMKREVLSHHDLLTVGETPGVDPVQATEFTHPERGTLSMIFQFDHMRLDTDRTHWAPRWTSRPWTLTELRDLLGRWQRELHGQGWNSLYLSNHDVPRMVSRFGNDGPYRVQSAKLLATLLFTLQGTPYIYQGDELGMTNVHFDSIDDYRDVDTLNFYREARFERDLSEADVMGMIWRKSRDNARTPFPWNASANGGFTTGVPWMPLNPNFPQINAEAAQRDPQSVYWYYHALIRLRRAQAALVDGRYDVLLEDHPSVYAYTRTLGDTEILTVLHFSDEPGPWPGGLPLRGDAQLLISNYGADATAALQPFEARVYQQRTTS</sequence>
<dbReference type="NCBIfam" id="NF008183">
    <property type="entry name" value="PRK10933.1"/>
    <property type="match status" value="1"/>
</dbReference>
<comment type="caution">
    <text evidence="3">The sequence shown here is derived from an EMBL/GenBank/DDBJ whole genome shotgun (WGS) entry which is preliminary data.</text>
</comment>
<dbReference type="InterPro" id="IPR006047">
    <property type="entry name" value="GH13_cat_dom"/>
</dbReference>
<dbReference type="InterPro" id="IPR045857">
    <property type="entry name" value="O16G_dom_2"/>
</dbReference>
<protein>
    <submittedName>
        <fullName evidence="3">Alpha-glucosidase</fullName>
    </submittedName>
</protein>
<dbReference type="InterPro" id="IPR013780">
    <property type="entry name" value="Glyco_hydro_b"/>
</dbReference>
<gene>
    <name evidence="3" type="primary">malL</name>
    <name evidence="3" type="ORF">GCM10010844_28760</name>
</gene>
<name>A0ABQ2FM29_9DEIO</name>
<dbReference type="Gene3D" id="3.20.20.80">
    <property type="entry name" value="Glycosidases"/>
    <property type="match status" value="1"/>
</dbReference>
<dbReference type="SMART" id="SM00642">
    <property type="entry name" value="Aamy"/>
    <property type="match status" value="1"/>
</dbReference>
<evidence type="ECO:0000256" key="1">
    <source>
        <dbReference type="ARBA" id="ARBA00022801"/>
    </source>
</evidence>
<organism evidence="3 4">
    <name type="scientific">Deinococcus radiotolerans</name>
    <dbReference type="NCBI Taxonomy" id="1309407"/>
    <lineage>
        <taxon>Bacteria</taxon>
        <taxon>Thermotogati</taxon>
        <taxon>Deinococcota</taxon>
        <taxon>Deinococci</taxon>
        <taxon>Deinococcales</taxon>
        <taxon>Deinococcaceae</taxon>
        <taxon>Deinococcus</taxon>
    </lineage>
</organism>
<feature type="domain" description="Glycosyl hydrolase family 13 catalytic" evidence="2">
    <location>
        <begin position="11"/>
        <end position="421"/>
    </location>
</feature>
<dbReference type="Proteomes" id="UP000604341">
    <property type="component" value="Unassembled WGS sequence"/>
</dbReference>
<proteinExistence type="predicted"/>
<dbReference type="EMBL" id="BMPE01000009">
    <property type="protein sequence ID" value="GGL08217.1"/>
    <property type="molecule type" value="Genomic_DNA"/>
</dbReference>
<dbReference type="PANTHER" id="PTHR10357:SF184">
    <property type="entry name" value="OLIGO-1,6-GLUCOSIDASE 1"/>
    <property type="match status" value="1"/>
</dbReference>
<dbReference type="Pfam" id="PF00128">
    <property type="entry name" value="Alpha-amylase"/>
    <property type="match status" value="1"/>
</dbReference>
<dbReference type="SUPFAM" id="SSF51445">
    <property type="entry name" value="(Trans)glycosidases"/>
    <property type="match status" value="1"/>
</dbReference>
<dbReference type="CDD" id="cd11333">
    <property type="entry name" value="AmyAc_SI_OligoGlu_DGase"/>
    <property type="match status" value="1"/>
</dbReference>
<evidence type="ECO:0000313" key="3">
    <source>
        <dbReference type="EMBL" id="GGL08217.1"/>
    </source>
</evidence>
<dbReference type="Gene3D" id="2.60.40.1180">
    <property type="entry name" value="Golgi alpha-mannosidase II"/>
    <property type="match status" value="1"/>
</dbReference>
<accession>A0ABQ2FM29</accession>
<keyword evidence="4" id="KW-1185">Reference proteome</keyword>
<dbReference type="Gene3D" id="3.90.400.10">
    <property type="entry name" value="Oligo-1,6-glucosidase, Domain 2"/>
    <property type="match status" value="1"/>
</dbReference>
<evidence type="ECO:0000313" key="4">
    <source>
        <dbReference type="Proteomes" id="UP000604341"/>
    </source>
</evidence>
<dbReference type="PANTHER" id="PTHR10357">
    <property type="entry name" value="ALPHA-AMYLASE FAMILY MEMBER"/>
    <property type="match status" value="1"/>
</dbReference>
<dbReference type="SUPFAM" id="SSF51011">
    <property type="entry name" value="Glycosyl hydrolase domain"/>
    <property type="match status" value="1"/>
</dbReference>
<reference evidence="4" key="1">
    <citation type="journal article" date="2019" name="Int. J. Syst. Evol. Microbiol.">
        <title>The Global Catalogue of Microorganisms (GCM) 10K type strain sequencing project: providing services to taxonomists for standard genome sequencing and annotation.</title>
        <authorList>
            <consortium name="The Broad Institute Genomics Platform"/>
            <consortium name="The Broad Institute Genome Sequencing Center for Infectious Disease"/>
            <person name="Wu L."/>
            <person name="Ma J."/>
        </authorList>
    </citation>
    <scope>NUCLEOTIDE SEQUENCE [LARGE SCALE GENOMIC DNA]</scope>
    <source>
        <strain evidence="4">JCM 19173</strain>
    </source>
</reference>
<dbReference type="RefSeq" id="WP_189069686.1">
    <property type="nucleotide sequence ID" value="NZ_BMPE01000009.1"/>
</dbReference>
<keyword evidence="1" id="KW-0378">Hydrolase</keyword>
<evidence type="ECO:0000259" key="2">
    <source>
        <dbReference type="SMART" id="SM00642"/>
    </source>
</evidence>
<dbReference type="InterPro" id="IPR017853">
    <property type="entry name" value="GH"/>
</dbReference>